<proteinExistence type="predicted"/>
<dbReference type="CDD" id="cd15482">
    <property type="entry name" value="Sialidase_non-viral"/>
    <property type="match status" value="1"/>
</dbReference>
<organism evidence="2 3">
    <name type="scientific">Hymenobacter algoricola</name>
    <dbReference type="NCBI Taxonomy" id="486267"/>
    <lineage>
        <taxon>Bacteria</taxon>
        <taxon>Pseudomonadati</taxon>
        <taxon>Bacteroidota</taxon>
        <taxon>Cytophagia</taxon>
        <taxon>Cytophagales</taxon>
        <taxon>Hymenobacteraceae</taxon>
        <taxon>Hymenobacter</taxon>
    </lineage>
</organism>
<name>A0ABP7N643_9BACT</name>
<dbReference type="SUPFAM" id="SSF110296">
    <property type="entry name" value="Oligoxyloglucan reducing end-specific cellobiohydrolase"/>
    <property type="match status" value="1"/>
</dbReference>
<reference evidence="3" key="1">
    <citation type="journal article" date="2019" name="Int. J. Syst. Evol. Microbiol.">
        <title>The Global Catalogue of Microorganisms (GCM) 10K type strain sequencing project: providing services to taxonomists for standard genome sequencing and annotation.</title>
        <authorList>
            <consortium name="The Broad Institute Genomics Platform"/>
            <consortium name="The Broad Institute Genome Sequencing Center for Infectious Disease"/>
            <person name="Wu L."/>
            <person name="Ma J."/>
        </authorList>
    </citation>
    <scope>NUCLEOTIDE SEQUENCE [LARGE SCALE GENOMIC DNA]</scope>
    <source>
        <strain evidence="3">JCM 17214</strain>
    </source>
</reference>
<evidence type="ECO:0000313" key="2">
    <source>
        <dbReference type="EMBL" id="GAA3935435.1"/>
    </source>
</evidence>
<dbReference type="Gene3D" id="2.60.40.10">
    <property type="entry name" value="Immunoglobulins"/>
    <property type="match status" value="1"/>
</dbReference>
<protein>
    <recommendedName>
        <fullName evidence="4">T9SS type A sorting domain-containing protein</fullName>
    </recommendedName>
</protein>
<evidence type="ECO:0000313" key="3">
    <source>
        <dbReference type="Proteomes" id="UP001499909"/>
    </source>
</evidence>
<dbReference type="EMBL" id="BAABDH010000036">
    <property type="protein sequence ID" value="GAA3935435.1"/>
    <property type="molecule type" value="Genomic_DNA"/>
</dbReference>
<gene>
    <name evidence="2" type="ORF">GCM10022406_19730</name>
</gene>
<keyword evidence="3" id="KW-1185">Reference proteome</keyword>
<dbReference type="RefSeq" id="WP_345113023.1">
    <property type="nucleotide sequence ID" value="NZ_BAABDH010000036.1"/>
</dbReference>
<dbReference type="Gene3D" id="2.130.10.10">
    <property type="entry name" value="YVTN repeat-like/Quinoprotein amine dehydrogenase"/>
    <property type="match status" value="2"/>
</dbReference>
<dbReference type="InterPro" id="IPR036278">
    <property type="entry name" value="Sialidase_sf"/>
</dbReference>
<sequence>MKTLLQSIRLVRWGIALFLLGNLSGCGGNSTPGHSWLEQSSRPAAGQNHRERGQAEGAKHPDRPDLAEAQEVALTRDPATGTVPRERLLVAREQVAQMLADRASQRAAVSGLGAANWTEKGPSNIAGRVRALLPDPADATGNKVWAGSVGGGLWKSVNAASATPTWSKINDLFSNLAISTITYDPANADIMYFGTGEGFGNADAIRGLGIWKSADHGVTWAQLASTNNSDFHYVQKIVVDKNGWVYAATRTGLRRSKDGGATWVGVLYNNSAGYGRFSDVDVHPTTGAVYASLGVFQTGGGILYSASGDAGTYTILNSAAGSGLPDIATHHRVELAIAPSDPSRLYAMFCSTTNTLLNIYRSSDGGTTWQVLPKPNDADPNISDADFTRSQAWYDLALAVSPTDPNTVFVGGIDIFKTSNGGAATPASVVWQQVTHWYGGFGFQNVHADQHAVAFVPGSGTHAYFANDGGIARTTTATATIPAVTPINTSFNITQFYAVAVHPTDYGYFLAGAQDNGTQQFRASTGSVTRDVNGGDGAFCAIDEENPDIQFATYVFSNVYRSTTKGDDFFPGIIEESDNGSFINPLEYDSRKNTLYYNYSTTAVPAQLRRARNATGTRVLTTIALPVGSGVVTHVAISPNVTNRVYVGTNAGRVIRIDSAATTPTFTTLFNYGSAVSISGIAVEKSSATPEPDQHILATIANYGAVSVQQTSNAGGAWASAEGNLPDMPVRWVLFDPTAGKRAMLATELGVWTTEDLTAASIVWVPSNTNLANVRVDMLRLRKADKTVVAATHGRGLFTSDIFAVVPLPVELTSFTGRTTDQGVTLRWETASERNSRAFEVERAPDGRTFRRLASVAAAGTSTTPHRYAYTDGAAPAGRSYYRLRQLDEDGTAAYSPIIAVAWPTGPPLLLSRVYPNPFRRELTLTLGQPAAAGTTVTVTDPAGRVAYRTEVAAGARQMALRLPAELAPGLYTLTVAQGKARDSHRLVKSE</sequence>
<dbReference type="InterPro" id="IPR026444">
    <property type="entry name" value="Secre_tail"/>
</dbReference>
<evidence type="ECO:0008006" key="4">
    <source>
        <dbReference type="Google" id="ProtNLM"/>
    </source>
</evidence>
<dbReference type="Proteomes" id="UP001499909">
    <property type="component" value="Unassembled WGS sequence"/>
</dbReference>
<dbReference type="SUPFAM" id="SSF50939">
    <property type="entry name" value="Sialidases"/>
    <property type="match status" value="1"/>
</dbReference>
<dbReference type="InterPro" id="IPR015943">
    <property type="entry name" value="WD40/YVTN_repeat-like_dom_sf"/>
</dbReference>
<evidence type="ECO:0000256" key="1">
    <source>
        <dbReference type="SAM" id="MobiDB-lite"/>
    </source>
</evidence>
<dbReference type="NCBIfam" id="TIGR04183">
    <property type="entry name" value="Por_Secre_tail"/>
    <property type="match status" value="1"/>
</dbReference>
<feature type="region of interest" description="Disordered" evidence="1">
    <location>
        <begin position="31"/>
        <end position="64"/>
    </location>
</feature>
<feature type="compositionally biased region" description="Basic and acidic residues" evidence="1">
    <location>
        <begin position="48"/>
        <end position="64"/>
    </location>
</feature>
<comment type="caution">
    <text evidence="2">The sequence shown here is derived from an EMBL/GenBank/DDBJ whole genome shotgun (WGS) entry which is preliminary data.</text>
</comment>
<feature type="compositionally biased region" description="Polar residues" evidence="1">
    <location>
        <begin position="31"/>
        <end position="42"/>
    </location>
</feature>
<dbReference type="InterPro" id="IPR013783">
    <property type="entry name" value="Ig-like_fold"/>
</dbReference>
<accession>A0ABP7N643</accession>